<dbReference type="Gene3D" id="1.10.260.40">
    <property type="entry name" value="lambda repressor-like DNA-binding domains"/>
    <property type="match status" value="1"/>
</dbReference>
<comment type="caution">
    <text evidence="2">The sequence shown here is derived from an EMBL/GenBank/DDBJ whole genome shotgun (WGS) entry which is preliminary data.</text>
</comment>
<evidence type="ECO:0000313" key="3">
    <source>
        <dbReference type="Proteomes" id="UP000622552"/>
    </source>
</evidence>
<name>A0A8J7GGG6_9ACTN</name>
<dbReference type="RefSeq" id="WP_197004339.1">
    <property type="nucleotide sequence ID" value="NZ_BONS01000020.1"/>
</dbReference>
<evidence type="ECO:0000259" key="1">
    <source>
        <dbReference type="PROSITE" id="PS50943"/>
    </source>
</evidence>
<dbReference type="SUPFAM" id="SSF47413">
    <property type="entry name" value="lambda repressor-like DNA-binding domains"/>
    <property type="match status" value="1"/>
</dbReference>
<dbReference type="PROSITE" id="PS50943">
    <property type="entry name" value="HTH_CROC1"/>
    <property type="match status" value="1"/>
</dbReference>
<proteinExistence type="predicted"/>
<accession>A0A8J7GGG6</accession>
<feature type="domain" description="HTH cro/C1-type" evidence="1">
    <location>
        <begin position="29"/>
        <end position="52"/>
    </location>
</feature>
<dbReference type="CDD" id="cd00093">
    <property type="entry name" value="HTH_XRE"/>
    <property type="match status" value="1"/>
</dbReference>
<dbReference type="EMBL" id="JADOUF010000001">
    <property type="protein sequence ID" value="MBG6137471.1"/>
    <property type="molecule type" value="Genomic_DNA"/>
</dbReference>
<dbReference type="InterPro" id="IPR010982">
    <property type="entry name" value="Lambda_DNA-bd_dom_sf"/>
</dbReference>
<keyword evidence="2" id="KW-0238">DNA-binding</keyword>
<dbReference type="InterPro" id="IPR001387">
    <property type="entry name" value="Cro/C1-type_HTH"/>
</dbReference>
<organism evidence="2 3">
    <name type="scientific">Longispora fulva</name>
    <dbReference type="NCBI Taxonomy" id="619741"/>
    <lineage>
        <taxon>Bacteria</taxon>
        <taxon>Bacillati</taxon>
        <taxon>Actinomycetota</taxon>
        <taxon>Actinomycetes</taxon>
        <taxon>Micromonosporales</taxon>
        <taxon>Micromonosporaceae</taxon>
        <taxon>Longispora</taxon>
    </lineage>
</organism>
<sequence>MPHRGVSGPPSGLVTGHVFKLVRESIPRSQEALAVDLGVDRTTIQSWESGRRPFTSVALSQVMAVRNTLSRLGANLALLSALDDAAEADYLLHALVNCDASSMPLDHHPLASAVVTRKVTDMLAWALNGAVPEVVRNQPISRSRRGPVAEGPTLGSPERQTAFQHLGITVERSRASNLLLHRQACYLGGMDSTRGSAEWLTQARRHRKYFGKAHGWSLAWPDARSVATSLANQGDNEPLRDFIANCHGDDSCELAGLNYWAYWIGEVESRQRDDLFMADRHLPWSGNRLFRHLVGRLDSDSAFVDLNIHSLWALLFLRRGLPHHDPASAGELMARAERILDIGTVSPQSHRELTSVTYGLRMDGFTMARSDV</sequence>
<keyword evidence="3" id="KW-1185">Reference proteome</keyword>
<dbReference type="GO" id="GO:0003677">
    <property type="term" value="F:DNA binding"/>
    <property type="evidence" value="ECO:0007669"/>
    <property type="project" value="UniProtKB-KW"/>
</dbReference>
<gene>
    <name evidence="2" type="ORF">IW245_003665</name>
</gene>
<evidence type="ECO:0000313" key="2">
    <source>
        <dbReference type="EMBL" id="MBG6137471.1"/>
    </source>
</evidence>
<dbReference type="Proteomes" id="UP000622552">
    <property type="component" value="Unassembled WGS sequence"/>
</dbReference>
<reference evidence="2" key="1">
    <citation type="submission" date="2020-11" db="EMBL/GenBank/DDBJ databases">
        <title>Sequencing the genomes of 1000 actinobacteria strains.</title>
        <authorList>
            <person name="Klenk H.-P."/>
        </authorList>
    </citation>
    <scope>NUCLEOTIDE SEQUENCE</scope>
    <source>
        <strain evidence="2">DSM 45356</strain>
    </source>
</reference>
<protein>
    <submittedName>
        <fullName evidence="2">DNA-binding XRE family transcriptional regulator</fullName>
    </submittedName>
</protein>
<dbReference type="AlphaFoldDB" id="A0A8J7GGG6"/>